<reference evidence="3" key="1">
    <citation type="submission" date="2015-01" db="EMBL/GenBank/DDBJ databases">
        <authorList>
            <person name="Manzoor Shahid"/>
            <person name="Zubair Saima"/>
        </authorList>
    </citation>
    <scope>NUCLEOTIDE SEQUENCE [LARGE SCALE GENOMIC DNA]</scope>
    <source>
        <strain evidence="3">V1</strain>
    </source>
</reference>
<evidence type="ECO:0000313" key="2">
    <source>
        <dbReference type="EMBL" id="CEM61580.1"/>
    </source>
</evidence>
<dbReference type="InterPro" id="IPR017853">
    <property type="entry name" value="GH"/>
</dbReference>
<dbReference type="InterPro" id="IPR006047">
    <property type="entry name" value="GH13_cat_dom"/>
</dbReference>
<dbReference type="Proteomes" id="UP000042527">
    <property type="component" value="Unassembled WGS sequence"/>
</dbReference>
<sequence length="1197" mass="138711">MNSFYQFMEFHIAKEVRKKCNFDKSIFASTGNVFLRKISDLHNFVHIYNETLKNGGFGLPVDDSRYLKSGLLNAMGLIDEIFHYVCRLYRHDKKETFFIDAYVFIQQALEKDKKPSLDSLLESFCTEFPPQAVYHEQTTVQEWLAQKDPASGIDNKYLALEELLLLKLANENPACAPFFPLFNDKKLAKHKGYKIFWKAFKQWSAANPPFGPEQKDLISLLKTPVEYAPYSLRGQLEYIKNHWAELLGDWLKLLLQGIDLIAEEEKAGWQGGIGGGSPDMEAYRFENLSKEYERFSPDQEWMPNVIMIAKSTLVWLDQLSKKYQRDISRLDQIPNEEIEFLAKAGFNALWLIGIWERSPASARIKQICGNPEAASSAYSLDDYEIAESLGGWQALENLRDRAWQRGVKLAADMVPNHTGLDSRWVVEKPDLFIQRRDNPFPGYNYDGENLSHDGRVGIYLENHYYSKTDCAVVFKRVDHYTGDVRYIYHGNDGTGLPWNDTAQIDFLNPQAREEVMQKILHVARNFPIIRFDAAMVLAKKHIRRLWYPQPGHGGDIASRSQYAMSIEEFEKRIPEEFWREVVDRIAHEIPDTLLLAEAFWMMEGYFVRTLGMHRVYNSAFMNMLKKEDNAKYRLTIKNTMEFDPEVLKRYVNFMNNPDEETAVAQFGNGDKYFGVCTMMVAMPGLPMFGHGQIEGFEEKYGMEYQRAYYDEKVNEGLVERHRREIFPLMKRRAQFSGVEHFLLYDFWSDGRVNENVFAWSNYAGKDVSLILYNNKYDRASGWIKTSAAFAAKDSNGNKYLVQKELAEGLCLTNQNDYFTLLKEQRSGLWYIRTNRELIDQGFFAQLDGFQCQVFLDIHQVQDNAYGHYRMLYDSLEGKGIADVSMGINNIHYKDLYAALKKLITKDFFHAIKSLISSKMTVAKRNTALQDFIESLQIPMEAFLAAAIPFINEYVQTIDPEISVEKGFDVALVWDIFKQRLHYFLLLAEKRFPTKIRFTKVQKEFFSEKMSSIIETENSLLAFAGGLVFYTIADIMQVMQKEAKGKELINLWRLDDKIQEILSEYDFSTDISLETLELMKASLLPLNARISDTDDLLGELIHSAFSDKETQSLLGLHNWDGISWFHKERAEKFFSILGIKRILSLSESDKKVTEQEINRIYSAGKKIEEALAKSKYKTEDFLELFPAPKKRSLQSKNR</sequence>
<dbReference type="PANTHER" id="PTHR47786:SF2">
    <property type="entry name" value="GLYCOSYL HYDROLASE FAMILY 13 CATALYTIC DOMAIN-CONTAINING PROTEIN"/>
    <property type="match status" value="1"/>
</dbReference>
<organism evidence="2 3">
    <name type="scientific">Treponema phagedenis</name>
    <dbReference type="NCBI Taxonomy" id="162"/>
    <lineage>
        <taxon>Bacteria</taxon>
        <taxon>Pseudomonadati</taxon>
        <taxon>Spirochaetota</taxon>
        <taxon>Spirochaetia</taxon>
        <taxon>Spirochaetales</taxon>
        <taxon>Treponemataceae</taxon>
        <taxon>Treponema</taxon>
    </lineage>
</organism>
<evidence type="ECO:0000313" key="3">
    <source>
        <dbReference type="Proteomes" id="UP000042527"/>
    </source>
</evidence>
<dbReference type="PANTHER" id="PTHR47786">
    <property type="entry name" value="ALPHA-1,4-GLUCAN:MALTOSE-1-PHOSPHATE MALTOSYLTRANSFERASE"/>
    <property type="match status" value="1"/>
</dbReference>
<keyword evidence="3" id="KW-1185">Reference proteome</keyword>
<name>A0A0B7GXD0_TREPH</name>
<dbReference type="AlphaFoldDB" id="A0A0B7GXD0"/>
<proteinExistence type="predicted"/>
<dbReference type="EMBL" id="CDNC01000012">
    <property type="protein sequence ID" value="CEM61580.1"/>
    <property type="molecule type" value="Genomic_DNA"/>
</dbReference>
<dbReference type="OrthoDB" id="9808590at2"/>
<gene>
    <name evidence="2" type="ORF">TPHV1_20117</name>
</gene>
<dbReference type="GO" id="GO:0005975">
    <property type="term" value="P:carbohydrate metabolic process"/>
    <property type="evidence" value="ECO:0007669"/>
    <property type="project" value="InterPro"/>
</dbReference>
<dbReference type="Pfam" id="PF00128">
    <property type="entry name" value="Alpha-amylase"/>
    <property type="match status" value="1"/>
</dbReference>
<dbReference type="RefSeq" id="WP_044634546.1">
    <property type="nucleotide sequence ID" value="NZ_CDNC01000012.1"/>
</dbReference>
<accession>A0A0B7GXD0</accession>
<dbReference type="SMART" id="SM00642">
    <property type="entry name" value="Aamy"/>
    <property type="match status" value="1"/>
</dbReference>
<protein>
    <submittedName>
        <fullName evidence="2">Alpha amylase, catalytic domain protein</fullName>
    </submittedName>
</protein>
<evidence type="ECO:0000259" key="1">
    <source>
        <dbReference type="SMART" id="SM00642"/>
    </source>
</evidence>
<dbReference type="Gene3D" id="3.20.20.80">
    <property type="entry name" value="Glycosidases"/>
    <property type="match status" value="1"/>
</dbReference>
<dbReference type="SUPFAM" id="SSF51445">
    <property type="entry name" value="(Trans)glycosidases"/>
    <property type="match status" value="1"/>
</dbReference>
<feature type="domain" description="Glycosyl hydrolase family 13 catalytic" evidence="1">
    <location>
        <begin position="313"/>
        <end position="736"/>
    </location>
</feature>